<name>A0A1H2YUT5_9FIRM</name>
<evidence type="ECO:0000256" key="4">
    <source>
        <dbReference type="ARBA" id="ARBA00044936"/>
    </source>
</evidence>
<evidence type="ECO:0000256" key="1">
    <source>
        <dbReference type="ARBA" id="ARBA00022618"/>
    </source>
</evidence>
<keyword evidence="5" id="KW-0963">Cytoplasm</keyword>
<comment type="function">
    <text evidence="4 5">Cell division protein that is part of the divisome complex and is recruited early to the Z-ring. Probably stimulates Z-ring formation, perhaps through the cross-linking of FtsZ protofilaments. Its function overlaps with FtsA.</text>
</comment>
<reference evidence="6 7" key="1">
    <citation type="submission" date="2016-10" db="EMBL/GenBank/DDBJ databases">
        <authorList>
            <person name="de Groot N.N."/>
        </authorList>
    </citation>
    <scope>NUCLEOTIDE SEQUENCE [LARGE SCALE GENOMIC DNA]</scope>
    <source>
        <strain evidence="6 7">DSM 23310</strain>
    </source>
</reference>
<dbReference type="GO" id="GO:0000917">
    <property type="term" value="P:division septum assembly"/>
    <property type="evidence" value="ECO:0007669"/>
    <property type="project" value="UniProtKB-KW"/>
</dbReference>
<dbReference type="OrthoDB" id="9815206at2"/>
<dbReference type="PANTHER" id="PTHR35798:SF1">
    <property type="entry name" value="CELL DIVISION PROTEIN SEPF"/>
    <property type="match status" value="1"/>
</dbReference>
<dbReference type="InterPro" id="IPR007561">
    <property type="entry name" value="Cell_div_SepF/SepF-rel"/>
</dbReference>
<evidence type="ECO:0000313" key="6">
    <source>
        <dbReference type="EMBL" id="SDX08349.1"/>
    </source>
</evidence>
<accession>A0A1H2YUT5</accession>
<dbReference type="PANTHER" id="PTHR35798">
    <property type="entry name" value="CELL DIVISION PROTEIN SEPF"/>
    <property type="match status" value="1"/>
</dbReference>
<dbReference type="EMBL" id="FNNG01000006">
    <property type="protein sequence ID" value="SDX08349.1"/>
    <property type="molecule type" value="Genomic_DNA"/>
</dbReference>
<organism evidence="6 7">
    <name type="scientific">Tepidimicrobium xylanilyticum</name>
    <dbReference type="NCBI Taxonomy" id="1123352"/>
    <lineage>
        <taxon>Bacteria</taxon>
        <taxon>Bacillati</taxon>
        <taxon>Bacillota</taxon>
        <taxon>Tissierellia</taxon>
        <taxon>Tissierellales</taxon>
        <taxon>Tepidimicrobiaceae</taxon>
        <taxon>Tepidimicrobium</taxon>
    </lineage>
</organism>
<evidence type="ECO:0000256" key="5">
    <source>
        <dbReference type="HAMAP-Rule" id="MF_01197"/>
    </source>
</evidence>
<gene>
    <name evidence="5" type="primary">sepF</name>
    <name evidence="6" type="ORF">SAMN05660923_01715</name>
</gene>
<dbReference type="Pfam" id="PF04472">
    <property type="entry name" value="SepF"/>
    <property type="match status" value="1"/>
</dbReference>
<keyword evidence="7" id="KW-1185">Reference proteome</keyword>
<evidence type="ECO:0000256" key="3">
    <source>
        <dbReference type="ARBA" id="ARBA00023306"/>
    </source>
</evidence>
<dbReference type="Gene3D" id="3.30.110.150">
    <property type="entry name" value="SepF-like protein"/>
    <property type="match status" value="1"/>
</dbReference>
<sequence length="146" mass="16810">MANIMDKLKYFIGIDDLEEEEYDDYEDYEDELTEIPVNTNTKRIGNKVLNIHTSGNMKLVVHEPLNYEDAPKIVDDLKMRKTVVVNLEQLEPGIKRQIFDFINGGLYSLEGSIQKVTTDIFVLAPSNVEIDGNIKDELKNKGLFQW</sequence>
<dbReference type="InterPro" id="IPR023052">
    <property type="entry name" value="Cell_div_SepF"/>
</dbReference>
<keyword evidence="3 5" id="KW-0131">Cell cycle</keyword>
<dbReference type="RefSeq" id="WP_093752763.1">
    <property type="nucleotide sequence ID" value="NZ_BSYN01000006.1"/>
</dbReference>
<comment type="similarity">
    <text evidence="5">Belongs to the SepF family.</text>
</comment>
<evidence type="ECO:0000313" key="7">
    <source>
        <dbReference type="Proteomes" id="UP000198828"/>
    </source>
</evidence>
<dbReference type="InterPro" id="IPR038594">
    <property type="entry name" value="SepF-like_sf"/>
</dbReference>
<dbReference type="Proteomes" id="UP000198828">
    <property type="component" value="Unassembled WGS sequence"/>
</dbReference>
<comment type="subcellular location">
    <subcellularLocation>
        <location evidence="5">Cytoplasm</location>
    </subcellularLocation>
    <text evidence="5">Localizes to the division site, in a FtsZ-dependent manner.</text>
</comment>
<comment type="subunit">
    <text evidence="5">Homodimer. Interacts with FtsZ.</text>
</comment>
<protein>
    <recommendedName>
        <fullName evidence="5">Cell division protein SepF</fullName>
    </recommendedName>
</protein>
<dbReference type="AlphaFoldDB" id="A0A1H2YUT5"/>
<keyword evidence="1 5" id="KW-0132">Cell division</keyword>
<evidence type="ECO:0000256" key="2">
    <source>
        <dbReference type="ARBA" id="ARBA00023210"/>
    </source>
</evidence>
<dbReference type="GO" id="GO:0043093">
    <property type="term" value="P:FtsZ-dependent cytokinesis"/>
    <property type="evidence" value="ECO:0007669"/>
    <property type="project" value="UniProtKB-UniRule"/>
</dbReference>
<dbReference type="HAMAP" id="MF_01197">
    <property type="entry name" value="SepF"/>
    <property type="match status" value="1"/>
</dbReference>
<dbReference type="GO" id="GO:0005737">
    <property type="term" value="C:cytoplasm"/>
    <property type="evidence" value="ECO:0007669"/>
    <property type="project" value="UniProtKB-SubCell"/>
</dbReference>
<keyword evidence="2 5" id="KW-0717">Septation</keyword>
<proteinExistence type="inferred from homology"/>